<accession>K6WDN1</accession>
<evidence type="ECO:0000313" key="3">
    <source>
        <dbReference type="Proteomes" id="UP000008363"/>
    </source>
</evidence>
<evidence type="ECO:0000313" key="2">
    <source>
        <dbReference type="EMBL" id="GAB91821.1"/>
    </source>
</evidence>
<dbReference type="eggNOG" id="COG2388">
    <property type="taxonomic scope" value="Bacteria"/>
</dbReference>
<comment type="caution">
    <text evidence="2">The sequence shown here is derived from an EMBL/GenBank/DDBJ whole genome shotgun (WGS) entry which is preliminary data.</text>
</comment>
<dbReference type="SUPFAM" id="SSF55729">
    <property type="entry name" value="Acyl-CoA N-acyltransferases (Nat)"/>
    <property type="match status" value="1"/>
</dbReference>
<feature type="domain" description="N-acetyltransferase" evidence="1">
    <location>
        <begin position="12"/>
        <end position="102"/>
    </location>
</feature>
<dbReference type="PANTHER" id="PTHR31435">
    <property type="entry name" value="PROTEIN NATD1"/>
    <property type="match status" value="1"/>
</dbReference>
<dbReference type="STRING" id="1108045.GORHZ_150_00180"/>
<protein>
    <recommendedName>
        <fullName evidence="1">N-acetyltransferase domain-containing protein</fullName>
    </recommendedName>
</protein>
<dbReference type="Pfam" id="PF14542">
    <property type="entry name" value="Acetyltransf_CG"/>
    <property type="match status" value="1"/>
</dbReference>
<dbReference type="InterPro" id="IPR045057">
    <property type="entry name" value="Gcn5-rel_NAT"/>
</dbReference>
<dbReference type="Gene3D" id="3.40.630.30">
    <property type="match status" value="1"/>
</dbReference>
<dbReference type="Proteomes" id="UP000008363">
    <property type="component" value="Unassembled WGS sequence"/>
</dbReference>
<dbReference type="EMBL" id="BAHC01000150">
    <property type="protein sequence ID" value="GAB91821.1"/>
    <property type="molecule type" value="Genomic_DNA"/>
</dbReference>
<reference evidence="2 3" key="1">
    <citation type="submission" date="2012-08" db="EMBL/GenBank/DDBJ databases">
        <title>Whole genome shotgun sequence of Gordonia rhizosphera NBRC 16068.</title>
        <authorList>
            <person name="Takarada H."/>
            <person name="Isaki S."/>
            <person name="Hosoyama A."/>
            <person name="Tsuchikane K."/>
            <person name="Katsumata H."/>
            <person name="Baba S."/>
            <person name="Ohji S."/>
            <person name="Yamazaki S."/>
            <person name="Fujita N."/>
        </authorList>
    </citation>
    <scope>NUCLEOTIDE SEQUENCE [LARGE SCALE GENOMIC DNA]</scope>
    <source>
        <strain evidence="2 3">NBRC 16068</strain>
    </source>
</reference>
<dbReference type="CDD" id="cd04301">
    <property type="entry name" value="NAT_SF"/>
    <property type="match status" value="1"/>
</dbReference>
<dbReference type="PROSITE" id="PS51729">
    <property type="entry name" value="GNAT_YJDJ"/>
    <property type="match status" value="1"/>
</dbReference>
<dbReference type="InterPro" id="IPR031165">
    <property type="entry name" value="GNAT_YJDJ"/>
</dbReference>
<dbReference type="InterPro" id="IPR016181">
    <property type="entry name" value="Acyl_CoA_acyltransferase"/>
</dbReference>
<dbReference type="PANTHER" id="PTHR31435:SF10">
    <property type="entry name" value="BSR4717 PROTEIN"/>
    <property type="match status" value="1"/>
</dbReference>
<gene>
    <name evidence="2" type="ORF">GORHZ_150_00180</name>
</gene>
<sequence length="124" mass="13424">MAYPAIMTVAVTADPSAHRYQITTEGQLAGFTSYRDREVGGSSERIFFHTEVAPEFGGQGLATTLIEHALDDTRAQGRTIIAVCPLVAAFLKKHPDYAAASHPVTPDVLTWLDTELAHQKPSDS</sequence>
<evidence type="ECO:0000259" key="1">
    <source>
        <dbReference type="PROSITE" id="PS51729"/>
    </source>
</evidence>
<proteinExistence type="predicted"/>
<organism evidence="2 3">
    <name type="scientific">Gordonia rhizosphera NBRC 16068</name>
    <dbReference type="NCBI Taxonomy" id="1108045"/>
    <lineage>
        <taxon>Bacteria</taxon>
        <taxon>Bacillati</taxon>
        <taxon>Actinomycetota</taxon>
        <taxon>Actinomycetes</taxon>
        <taxon>Mycobacteriales</taxon>
        <taxon>Gordoniaceae</taxon>
        <taxon>Gordonia</taxon>
    </lineage>
</organism>
<dbReference type="AlphaFoldDB" id="K6WDN1"/>
<keyword evidence="3" id="KW-1185">Reference proteome</keyword>
<name>K6WDN1_9ACTN</name>